<dbReference type="Proteomes" id="UP000027586">
    <property type="component" value="Unassembled WGS sequence"/>
</dbReference>
<evidence type="ECO:0000256" key="1">
    <source>
        <dbReference type="ARBA" id="ARBA00004567"/>
    </source>
</evidence>
<proteinExistence type="inferred from homology"/>
<dbReference type="GO" id="GO:0006406">
    <property type="term" value="P:mRNA export from nucleus"/>
    <property type="evidence" value="ECO:0007669"/>
    <property type="project" value="TreeGrafter"/>
</dbReference>
<keyword evidence="7 9" id="KW-0906">Nuclear pore complex</keyword>
<comment type="subunit">
    <text evidence="9">Component of the nuclear pore complex (NPC).</text>
</comment>
<evidence type="ECO:0000256" key="2">
    <source>
        <dbReference type="ARBA" id="ARBA00005573"/>
    </source>
</evidence>
<evidence type="ECO:0000256" key="6">
    <source>
        <dbReference type="ARBA" id="ARBA00023010"/>
    </source>
</evidence>
<dbReference type="GO" id="GO:0045893">
    <property type="term" value="P:positive regulation of DNA-templated transcription"/>
    <property type="evidence" value="ECO:0007669"/>
    <property type="project" value="TreeGrafter"/>
</dbReference>
<keyword evidence="8 9" id="KW-0539">Nucleus</keyword>
<keyword evidence="3 9" id="KW-0813">Transport</keyword>
<dbReference type="GO" id="GO:0031965">
    <property type="term" value="C:nuclear membrane"/>
    <property type="evidence" value="ECO:0007669"/>
    <property type="project" value="UniProtKB-UniRule"/>
</dbReference>
<comment type="subcellular location">
    <subcellularLocation>
        <location evidence="1 9">Nucleus</location>
        <location evidence="1 9">Nuclear pore complex</location>
    </subcellularLocation>
</comment>
<evidence type="ECO:0000256" key="7">
    <source>
        <dbReference type="ARBA" id="ARBA00023132"/>
    </source>
</evidence>
<dbReference type="Pfam" id="PF07575">
    <property type="entry name" value="Nucleopor_Nup85"/>
    <property type="match status" value="1"/>
</dbReference>
<gene>
    <name evidence="10" type="ORF">LCOR_09205.1</name>
</gene>
<sequence length="617" mass="72029">MHDLYQCFESITHDNIYPERWKLYERSARHFRAMRSPVDKAIQPLDSSKAFTAYMDEYITSLRGNKSFTDLMAHSGFSAYQEIKMFEQKYNLWKLCEILYFGQEAEEVKSIKLLSLINKIDRSYLKYDIQDIYSHPTPWLHPKFWPMMCKLVLRRKLEDAYQFIQRLNTTDPALQLLAKVLHDAPIIPSHHSTDTHQQFAHDIQQWHQELDSIHRQAQVAMSNQQQHQQGLLDVLSILRADGPTIVKHADTSTEAIVAYLIYHDALASLEEIQQIAKRITISRCSTHEIDEQSVNAFAWMLQGRICEALESFPHADWWLLTHILYLFDLIGMRYVGDTIVHLPSPSSKKDIALSFHDLVLLMHTRGLTTQPELWQYSLDYLDTCYCKEKRHVGLLQSIKHMPRTNPADIQRLLDYCIENDDPRAVKEIFKTIKDHKMEARCFTSAVKYLLVAGEYSALEYVSDAAMQHYAITGQLAEFDGLESKKLDRDWRLPKTQFYLQFQEWKRIESPEEKMEVLYDMLTSEGSPVEYIPLLFLEGVIALEYSSVGLSNYQTIALKSTLQDFSQRKGDDDRAFELVAYNLERMDAEDHPKIQDALDLYREAFVNYGSDFIKRNSC</sequence>
<evidence type="ECO:0000256" key="4">
    <source>
        <dbReference type="ARBA" id="ARBA00022816"/>
    </source>
</evidence>
<evidence type="ECO:0000256" key="9">
    <source>
        <dbReference type="RuleBase" id="RU365073"/>
    </source>
</evidence>
<keyword evidence="5 9" id="KW-0653">Protein transport</keyword>
<keyword evidence="11" id="KW-1185">Reference proteome</keyword>
<evidence type="ECO:0000256" key="8">
    <source>
        <dbReference type="ARBA" id="ARBA00023242"/>
    </source>
</evidence>
<comment type="caution">
    <text evidence="10">The sequence shown here is derived from an EMBL/GenBank/DDBJ whole genome shotgun (WGS) entry which is preliminary data.</text>
</comment>
<dbReference type="InterPro" id="IPR011502">
    <property type="entry name" value="Nucleoporin_Nup85"/>
</dbReference>
<dbReference type="VEuPathDB" id="FungiDB:LCOR_09205.1"/>
<dbReference type="PANTHER" id="PTHR13373">
    <property type="entry name" value="FROUNT PROTEIN-RELATED"/>
    <property type="match status" value="1"/>
</dbReference>
<evidence type="ECO:0000313" key="11">
    <source>
        <dbReference type="Proteomes" id="UP000027586"/>
    </source>
</evidence>
<organism evidence="10 11">
    <name type="scientific">Lichtheimia corymbifera JMRC:FSU:9682</name>
    <dbReference type="NCBI Taxonomy" id="1263082"/>
    <lineage>
        <taxon>Eukaryota</taxon>
        <taxon>Fungi</taxon>
        <taxon>Fungi incertae sedis</taxon>
        <taxon>Mucoromycota</taxon>
        <taxon>Mucoromycotina</taxon>
        <taxon>Mucoromycetes</taxon>
        <taxon>Mucorales</taxon>
        <taxon>Lichtheimiaceae</taxon>
        <taxon>Lichtheimia</taxon>
    </lineage>
</organism>
<dbReference type="GO" id="GO:0031080">
    <property type="term" value="C:nuclear pore outer ring"/>
    <property type="evidence" value="ECO:0007669"/>
    <property type="project" value="TreeGrafter"/>
</dbReference>
<protein>
    <recommendedName>
        <fullName evidence="9">Nuclear pore complex protein Nup85</fullName>
    </recommendedName>
</protein>
<evidence type="ECO:0000313" key="10">
    <source>
        <dbReference type="EMBL" id="CDH58341.1"/>
    </source>
</evidence>
<reference evidence="10" key="1">
    <citation type="submission" date="2013-08" db="EMBL/GenBank/DDBJ databases">
        <title>Gene expansion shapes genome architecture in the human pathogen Lichtheimia corymbifera: an evolutionary genomics analysis in the ancient terrestrial Mucorales (Mucoromycotina).</title>
        <authorList>
            <person name="Schwartze V.U."/>
            <person name="Winter S."/>
            <person name="Shelest E."/>
            <person name="Marcet-Houben M."/>
            <person name="Horn F."/>
            <person name="Wehner S."/>
            <person name="Hoffmann K."/>
            <person name="Riege K."/>
            <person name="Sammeth M."/>
            <person name="Nowrousian M."/>
            <person name="Valiante V."/>
            <person name="Linde J."/>
            <person name="Jacobsen I.D."/>
            <person name="Marz M."/>
            <person name="Brakhage A.A."/>
            <person name="Gabaldon T."/>
            <person name="Bocker S."/>
            <person name="Voigt K."/>
        </authorList>
    </citation>
    <scope>NUCLEOTIDE SEQUENCE [LARGE SCALE GENOMIC DNA]</scope>
    <source>
        <strain evidence="10">FSU 9682</strain>
    </source>
</reference>
<dbReference type="AlphaFoldDB" id="A0A068SAP7"/>
<dbReference type="PANTHER" id="PTHR13373:SF21">
    <property type="entry name" value="NUCLEAR PORE COMPLEX PROTEIN NUP85"/>
    <property type="match status" value="1"/>
</dbReference>
<accession>A0A068SAP7</accession>
<evidence type="ECO:0000256" key="3">
    <source>
        <dbReference type="ARBA" id="ARBA00022448"/>
    </source>
</evidence>
<dbReference type="EMBL" id="CBTN010000055">
    <property type="protein sequence ID" value="CDH58341.1"/>
    <property type="molecule type" value="Genomic_DNA"/>
</dbReference>
<keyword evidence="9" id="KW-0472">Membrane</keyword>
<dbReference type="OrthoDB" id="2224739at2759"/>
<keyword evidence="4 9" id="KW-0509">mRNA transport</keyword>
<name>A0A068SAP7_9FUNG</name>
<dbReference type="GO" id="GO:0006606">
    <property type="term" value="P:protein import into nucleus"/>
    <property type="evidence" value="ECO:0007669"/>
    <property type="project" value="TreeGrafter"/>
</dbReference>
<dbReference type="GO" id="GO:0017056">
    <property type="term" value="F:structural constituent of nuclear pore"/>
    <property type="evidence" value="ECO:0007669"/>
    <property type="project" value="TreeGrafter"/>
</dbReference>
<evidence type="ECO:0000256" key="5">
    <source>
        <dbReference type="ARBA" id="ARBA00022927"/>
    </source>
</evidence>
<dbReference type="STRING" id="1263082.A0A068SAP7"/>
<keyword evidence="6 9" id="KW-0811">Translocation</keyword>
<comment type="function">
    <text evidence="9">Functions as a component of the nuclear pore complex (NPC).</text>
</comment>
<comment type="similarity">
    <text evidence="2 9">Belongs to the nucleoporin Nup85 family.</text>
</comment>